<dbReference type="GO" id="GO:0005506">
    <property type="term" value="F:iron ion binding"/>
    <property type="evidence" value="ECO:0007669"/>
    <property type="project" value="InterPro"/>
</dbReference>
<dbReference type="SUPFAM" id="SSF48264">
    <property type="entry name" value="Cytochrome P450"/>
    <property type="match status" value="1"/>
</dbReference>
<keyword evidence="2" id="KW-0349">Heme</keyword>
<dbReference type="GO" id="GO:0016705">
    <property type="term" value="F:oxidoreductase activity, acting on paired donors, with incorporation or reduction of molecular oxygen"/>
    <property type="evidence" value="ECO:0007669"/>
    <property type="project" value="InterPro"/>
</dbReference>
<sequence>MESRAQSMAAAEREPESSERGKSQLWGGEQKTARIPERAEPAIERDQAGIWHIRSFKAARAILRSGAVRQAGFKAEVLKRLPHLMRLPLLFSDGQDHQQQRRQTARFFAPRVVSEQYRDLMERLSEHLIEELKRRKRVDLSRLTLEMAVRVAAEVVGLTDSLLPGMARRLEAFFRYPIQRLSADPRTWFNFLGLQWAVLRFYWLDVRPAIRARRWRPRQDVISHLLAQGYSEREILTECVTYGAAGMITTREFISVAAWHLLEQPALRQRFLQAPDEERLALLEEILRLEPVVGHLYRRTSTELRLPAPSGEEAHIPAGALLDLHIYAINTDERVVGAQPQRLCAGRELREERVSPSLMGFGDGPHRCPGAPIALQESDIFLRRLLALPGLRLERPPRLRWNDLICGYEIRDCIIAIDKRPELAL</sequence>
<dbReference type="PANTHER" id="PTHR46696">
    <property type="entry name" value="P450, PUTATIVE (EUROFUNG)-RELATED"/>
    <property type="match status" value="1"/>
</dbReference>
<keyword evidence="2" id="KW-0479">Metal-binding</keyword>
<evidence type="ECO:0000256" key="3">
    <source>
        <dbReference type="SAM" id="MobiDB-lite"/>
    </source>
</evidence>
<keyword evidence="2" id="KW-0408">Iron</keyword>
<feature type="region of interest" description="Disordered" evidence="3">
    <location>
        <begin position="1"/>
        <end position="39"/>
    </location>
</feature>
<protein>
    <recommendedName>
        <fullName evidence="5">Cytochrome P450</fullName>
    </recommendedName>
</protein>
<dbReference type="InterPro" id="IPR036396">
    <property type="entry name" value="Cyt_P450_sf"/>
</dbReference>
<dbReference type="InterPro" id="IPR017972">
    <property type="entry name" value="Cyt_P450_CS"/>
</dbReference>
<dbReference type="Pfam" id="PF00067">
    <property type="entry name" value="p450"/>
    <property type="match status" value="1"/>
</dbReference>
<name>A0A455T6J7_9CHLR</name>
<dbReference type="PROSITE" id="PS00086">
    <property type="entry name" value="CYTOCHROME_P450"/>
    <property type="match status" value="1"/>
</dbReference>
<evidence type="ECO:0008006" key="5">
    <source>
        <dbReference type="Google" id="ProtNLM"/>
    </source>
</evidence>
<dbReference type="InterPro" id="IPR002397">
    <property type="entry name" value="Cyt_P450_B"/>
</dbReference>
<evidence type="ECO:0000256" key="1">
    <source>
        <dbReference type="ARBA" id="ARBA00010617"/>
    </source>
</evidence>
<evidence type="ECO:0000313" key="4">
    <source>
        <dbReference type="EMBL" id="BBH94505.1"/>
    </source>
</evidence>
<keyword evidence="2" id="KW-0560">Oxidoreductase</keyword>
<accession>A0A455T6J7</accession>
<dbReference type="Gene3D" id="1.10.630.10">
    <property type="entry name" value="Cytochrome P450"/>
    <property type="match status" value="1"/>
</dbReference>
<dbReference type="PANTHER" id="PTHR46696:SF1">
    <property type="entry name" value="CYTOCHROME P450 YJIB-RELATED"/>
    <property type="match status" value="1"/>
</dbReference>
<evidence type="ECO:0000256" key="2">
    <source>
        <dbReference type="RuleBase" id="RU000461"/>
    </source>
</evidence>
<dbReference type="PRINTS" id="PR00359">
    <property type="entry name" value="BP450"/>
</dbReference>
<dbReference type="CDD" id="cd00302">
    <property type="entry name" value="cytochrome_P450"/>
    <property type="match status" value="1"/>
</dbReference>
<feature type="compositionally biased region" description="Basic and acidic residues" evidence="3">
    <location>
        <begin position="11"/>
        <end position="22"/>
    </location>
</feature>
<organism evidence="4">
    <name type="scientific">Thermogemmatispora argillosa</name>
    <dbReference type="NCBI Taxonomy" id="2045280"/>
    <lineage>
        <taxon>Bacteria</taxon>
        <taxon>Bacillati</taxon>
        <taxon>Chloroflexota</taxon>
        <taxon>Ktedonobacteria</taxon>
        <taxon>Thermogemmatisporales</taxon>
        <taxon>Thermogemmatisporaceae</taxon>
        <taxon>Thermogemmatispora</taxon>
    </lineage>
</organism>
<dbReference type="AlphaFoldDB" id="A0A455T6J7"/>
<dbReference type="GO" id="GO:0020037">
    <property type="term" value="F:heme binding"/>
    <property type="evidence" value="ECO:0007669"/>
    <property type="project" value="InterPro"/>
</dbReference>
<comment type="similarity">
    <text evidence="1 2">Belongs to the cytochrome P450 family.</text>
</comment>
<gene>
    <name evidence="4" type="ORF">KTA_27040</name>
</gene>
<dbReference type="InterPro" id="IPR001128">
    <property type="entry name" value="Cyt_P450"/>
</dbReference>
<keyword evidence="2" id="KW-0503">Monooxygenase</keyword>
<dbReference type="GO" id="GO:0004497">
    <property type="term" value="F:monooxygenase activity"/>
    <property type="evidence" value="ECO:0007669"/>
    <property type="project" value="UniProtKB-KW"/>
</dbReference>
<reference evidence="4" key="1">
    <citation type="submission" date="2018-12" db="EMBL/GenBank/DDBJ databases">
        <title>Novel natural products biosynthetic potential of the class Ktedonobacteria.</title>
        <authorList>
            <person name="Zheng Y."/>
            <person name="Saitou A."/>
            <person name="Wang C.M."/>
            <person name="Toyoda A."/>
            <person name="Minakuchi Y."/>
            <person name="Sekiguchi Y."/>
            <person name="Ueda K."/>
            <person name="Takano H."/>
            <person name="Sakai Y."/>
            <person name="Yokota A."/>
            <person name="Yabe S."/>
        </authorList>
    </citation>
    <scope>NUCLEOTIDE SEQUENCE</scope>
    <source>
        <strain evidence="4">A3-2</strain>
    </source>
</reference>
<dbReference type="EMBL" id="AP019377">
    <property type="protein sequence ID" value="BBH94505.1"/>
    <property type="molecule type" value="Genomic_DNA"/>
</dbReference>
<proteinExistence type="inferred from homology"/>